<dbReference type="GO" id="GO:0008933">
    <property type="term" value="F:peptidoglycan lytic transglycosylase activity"/>
    <property type="evidence" value="ECO:0007669"/>
    <property type="project" value="InterPro"/>
</dbReference>
<reference evidence="3" key="1">
    <citation type="journal article" date="2014" name="Int. J. Syst. Evol. Microbiol.">
        <title>Complete genome sequence of Corynebacterium casei LMG S-19264T (=DSM 44701T), isolated from a smear-ripened cheese.</title>
        <authorList>
            <consortium name="US DOE Joint Genome Institute (JGI-PGF)"/>
            <person name="Walter F."/>
            <person name="Albersmeier A."/>
            <person name="Kalinowski J."/>
            <person name="Ruckert C."/>
        </authorList>
    </citation>
    <scope>NUCLEOTIDE SEQUENCE</scope>
    <source>
        <strain evidence="3">CGMCC 1.15371</strain>
    </source>
</reference>
<comment type="caution">
    <text evidence="3">The sequence shown here is derived from an EMBL/GenBank/DDBJ whole genome shotgun (WGS) entry which is preliminary data.</text>
</comment>
<dbReference type="Gene3D" id="1.10.530.10">
    <property type="match status" value="1"/>
</dbReference>
<dbReference type="AlphaFoldDB" id="A0A8J2YL86"/>
<dbReference type="PROSITE" id="PS00922">
    <property type="entry name" value="TRANSGLYCOSYLASE"/>
    <property type="match status" value="1"/>
</dbReference>
<dbReference type="GO" id="GO:0016020">
    <property type="term" value="C:membrane"/>
    <property type="evidence" value="ECO:0007669"/>
    <property type="project" value="InterPro"/>
</dbReference>
<feature type="domain" description="Transglycosylase SLT" evidence="2">
    <location>
        <begin position="108"/>
        <end position="215"/>
    </location>
</feature>
<accession>A0A8J2YL86</accession>
<name>A0A8J2YL86_9BACL</name>
<sequence length="226" mass="24202">MENIQLVQALLQLQAMKSLTSSSLGDDSSSDGSDFSSLLETILQGNDGQTSTLLPGDSELPGMTGLSANPLNSAPYVKLNLGMQPISMQALSQPTTEKLSGSTDYDQYIDQAAKTYGVDPKLIRSIIQHESGFNPNSRSQAGALGLMQLMPQTAASLGVTNPLDPEQNILGGTKYIKELLDRFNNNKTLAVAAYNAGPGNVQKYDGIPPFSETQNYVKNVLSTYYS</sequence>
<dbReference type="PANTHER" id="PTHR37423">
    <property type="entry name" value="SOLUBLE LYTIC MUREIN TRANSGLYCOSYLASE-RELATED"/>
    <property type="match status" value="1"/>
</dbReference>
<dbReference type="InterPro" id="IPR023346">
    <property type="entry name" value="Lysozyme-like_dom_sf"/>
</dbReference>
<dbReference type="Pfam" id="PF01464">
    <property type="entry name" value="SLT"/>
    <property type="match status" value="1"/>
</dbReference>
<reference evidence="3" key="2">
    <citation type="submission" date="2020-09" db="EMBL/GenBank/DDBJ databases">
        <authorList>
            <person name="Sun Q."/>
            <person name="Zhou Y."/>
        </authorList>
    </citation>
    <scope>NUCLEOTIDE SEQUENCE</scope>
    <source>
        <strain evidence="3">CGMCC 1.15371</strain>
    </source>
</reference>
<dbReference type="EMBL" id="BMIR01000019">
    <property type="protein sequence ID" value="GGE51288.1"/>
    <property type="molecule type" value="Genomic_DNA"/>
</dbReference>
<evidence type="ECO:0000256" key="1">
    <source>
        <dbReference type="ARBA" id="ARBA00007734"/>
    </source>
</evidence>
<dbReference type="CDD" id="cd00254">
    <property type="entry name" value="LT-like"/>
    <property type="match status" value="1"/>
</dbReference>
<gene>
    <name evidence="3" type="ORF">GCM10011391_32600</name>
</gene>
<proteinExistence type="inferred from homology"/>
<evidence type="ECO:0000313" key="4">
    <source>
        <dbReference type="Proteomes" id="UP000628775"/>
    </source>
</evidence>
<keyword evidence="4" id="KW-1185">Reference proteome</keyword>
<organism evidence="3 4">
    <name type="scientific">Pullulanibacillus camelliae</name>
    <dbReference type="NCBI Taxonomy" id="1707096"/>
    <lineage>
        <taxon>Bacteria</taxon>
        <taxon>Bacillati</taxon>
        <taxon>Bacillota</taxon>
        <taxon>Bacilli</taxon>
        <taxon>Bacillales</taxon>
        <taxon>Sporolactobacillaceae</taxon>
        <taxon>Pullulanibacillus</taxon>
    </lineage>
</organism>
<dbReference type="GO" id="GO:0000270">
    <property type="term" value="P:peptidoglycan metabolic process"/>
    <property type="evidence" value="ECO:0007669"/>
    <property type="project" value="InterPro"/>
</dbReference>
<dbReference type="PANTHER" id="PTHR37423:SF2">
    <property type="entry name" value="MEMBRANE-BOUND LYTIC MUREIN TRANSGLYCOSYLASE C"/>
    <property type="match status" value="1"/>
</dbReference>
<comment type="similarity">
    <text evidence="1">Belongs to the transglycosylase Slt family.</text>
</comment>
<evidence type="ECO:0000259" key="2">
    <source>
        <dbReference type="Pfam" id="PF01464"/>
    </source>
</evidence>
<dbReference type="RefSeq" id="WP_188696755.1">
    <property type="nucleotide sequence ID" value="NZ_BMIR01000019.1"/>
</dbReference>
<protein>
    <recommendedName>
        <fullName evidence="2">Transglycosylase SLT domain-containing protein</fullName>
    </recommendedName>
</protein>
<dbReference type="InterPro" id="IPR000189">
    <property type="entry name" value="Transglyc_AS"/>
</dbReference>
<dbReference type="InterPro" id="IPR008258">
    <property type="entry name" value="Transglycosylase_SLT_dom_1"/>
</dbReference>
<dbReference type="Proteomes" id="UP000628775">
    <property type="component" value="Unassembled WGS sequence"/>
</dbReference>
<evidence type="ECO:0000313" key="3">
    <source>
        <dbReference type="EMBL" id="GGE51288.1"/>
    </source>
</evidence>
<dbReference type="SUPFAM" id="SSF53955">
    <property type="entry name" value="Lysozyme-like"/>
    <property type="match status" value="1"/>
</dbReference>